<dbReference type="HOGENOM" id="CLU_793971_0_0_9"/>
<dbReference type="InterPro" id="IPR023214">
    <property type="entry name" value="HAD_sf"/>
</dbReference>
<dbReference type="GO" id="GO:0016853">
    <property type="term" value="F:isomerase activity"/>
    <property type="evidence" value="ECO:0007669"/>
    <property type="project" value="UniProtKB-KW"/>
</dbReference>
<dbReference type="Pfam" id="PF08282">
    <property type="entry name" value="Hydrolase_3"/>
    <property type="match status" value="1"/>
</dbReference>
<dbReference type="GO" id="GO:0016788">
    <property type="term" value="F:hydrolase activity, acting on ester bonds"/>
    <property type="evidence" value="ECO:0007669"/>
    <property type="project" value="InterPro"/>
</dbReference>
<dbReference type="InterPro" id="IPR035461">
    <property type="entry name" value="GmhA/DiaA"/>
</dbReference>
<comment type="similarity">
    <text evidence="1">Belongs to the KdsC family.</text>
</comment>
<dbReference type="InterPro" id="IPR046348">
    <property type="entry name" value="SIS_dom_sf"/>
</dbReference>
<dbReference type="InterPro" id="IPR001347">
    <property type="entry name" value="SIS_dom"/>
</dbReference>
<dbReference type="Gene3D" id="3.40.50.10490">
    <property type="entry name" value="Glucose-6-phosphate isomerase like protein, domain 1"/>
    <property type="match status" value="1"/>
</dbReference>
<dbReference type="PANTHER" id="PTHR30390:SF6">
    <property type="entry name" value="DNAA INITIATOR-ASSOCIATING PROTEIN DIAA"/>
    <property type="match status" value="1"/>
</dbReference>
<keyword evidence="3" id="KW-0413">Isomerase</keyword>
<dbReference type="InterPro" id="IPR036412">
    <property type="entry name" value="HAD-like_sf"/>
</dbReference>
<dbReference type="GO" id="GO:0097367">
    <property type="term" value="F:carbohydrate derivative binding"/>
    <property type="evidence" value="ECO:0007669"/>
    <property type="project" value="InterPro"/>
</dbReference>
<feature type="domain" description="SIS" evidence="2">
    <location>
        <begin position="193"/>
        <end position="353"/>
    </location>
</feature>
<reference evidence="3" key="2">
    <citation type="submission" date="2009-08" db="EMBL/GenBank/DDBJ databases">
        <authorList>
            <person name="Shrivastava S."/>
            <person name="Brinkac L.M."/>
            <person name="Dodson R.J."/>
            <person name="Harkins D.M."/>
            <person name="Durkin A.S."/>
            <person name="Sutton G."/>
        </authorList>
    </citation>
    <scope>NUCLEOTIDE SEQUENCE</scope>
    <source>
        <strain evidence="3">Eklund 17B</strain>
    </source>
</reference>
<evidence type="ECO:0000313" key="3">
    <source>
        <dbReference type="EMBL" id="ACD23292.1"/>
    </source>
</evidence>
<protein>
    <submittedName>
        <fullName evidence="3">Phosphoheptose isomerase</fullName>
    </submittedName>
</protein>
<dbReference type="EMBL" id="CP001056">
    <property type="protein sequence ID" value="ACD23292.1"/>
    <property type="molecule type" value="Genomic_DNA"/>
</dbReference>
<organism evidence="3">
    <name type="scientific">Clostridium botulinum (strain Eklund 17B / Type B)</name>
    <dbReference type="NCBI Taxonomy" id="935198"/>
    <lineage>
        <taxon>Bacteria</taxon>
        <taxon>Bacillati</taxon>
        <taxon>Bacillota</taxon>
        <taxon>Clostridia</taxon>
        <taxon>Eubacteriales</taxon>
        <taxon>Clostridiaceae</taxon>
        <taxon>Clostridium</taxon>
    </lineage>
</organism>
<dbReference type="SFLD" id="SFLDG01138">
    <property type="entry name" value="C1.6.2:_Deoxy-d-mannose-octulo"/>
    <property type="match status" value="1"/>
</dbReference>
<dbReference type="Pfam" id="PF13580">
    <property type="entry name" value="SIS_2"/>
    <property type="match status" value="1"/>
</dbReference>
<dbReference type="SFLD" id="SFLDS00003">
    <property type="entry name" value="Haloacid_Dehalogenase"/>
    <property type="match status" value="1"/>
</dbReference>
<dbReference type="SUPFAM" id="SSF56784">
    <property type="entry name" value="HAD-like"/>
    <property type="match status" value="1"/>
</dbReference>
<name>B2TRV0_CLOBB</name>
<dbReference type="GO" id="GO:1901135">
    <property type="term" value="P:carbohydrate derivative metabolic process"/>
    <property type="evidence" value="ECO:0007669"/>
    <property type="project" value="InterPro"/>
</dbReference>
<dbReference type="InterPro" id="IPR050099">
    <property type="entry name" value="SIS_GmhA/DiaA_subfam"/>
</dbReference>
<dbReference type="KEGG" id="cbk:CLL_A2335"/>
<proteinExistence type="inferred from homology"/>
<dbReference type="AlphaFoldDB" id="B2TRV0"/>
<dbReference type="SUPFAM" id="SSF53697">
    <property type="entry name" value="SIS domain"/>
    <property type="match status" value="1"/>
</dbReference>
<accession>B2TRV0</accession>
<sequence length="358" mass="40755">MIKLVIFDIDGVITDGSIIVDEEGREQKKINLKDIDAIFELKSRNYIISAITGESSKIVTYFEKRFPWDYFYCGKKSKIEIIKEIEKQSKIKAEEICYIGDGKYDIDPLKYVGLGVCPKDAINKAKNSADIILQNRAGEGCLWELISIIEEYNNEGGAQNYFYKRLTEHIDIFKVMASDKELIYDVMKIGDNIINLLSNKNQVFLCGNGGSAADAQHIATEFISKFYKERQALNAEALTVNTSTLTAVGNDYSFERIFVRQLEAKAKKGDMLIAISTSGKSKNVLEALRYGKREELITVMLMGDYYNEEVEYISDYVIKIPSKITPRIQEAHIFLGHLIAEYAEQKIFDCHGNIREFL</sequence>
<reference evidence="3" key="1">
    <citation type="submission" date="2009-06" db="EMBL/GenBank/DDBJ databases">
        <authorList>
            <consortium name="US DOE Joint Genome Institute (JGI-PGF)"/>
            <person name="Lucas S."/>
            <person name="Copeland A."/>
            <person name="Lapidus A."/>
            <person name="Glavina del Rio T."/>
            <person name="Dalin E."/>
            <person name="Tice H."/>
            <person name="Bruce D."/>
            <person name="Goodwin L."/>
            <person name="Pitluck S."/>
            <person name="Kyrpides N."/>
            <person name="Mavromatis K."/>
            <person name="Ivanova N."/>
            <person name="Saunders E."/>
            <person name="Brettin T."/>
            <person name="Detter J.C."/>
            <person name="Han C."/>
            <person name="Larimer F."/>
            <person name="Land M."/>
            <person name="Hauser L."/>
            <person name="Markowitz V."/>
            <person name="Cheng J.-F."/>
            <person name="Hugenholtz P."/>
            <person name="Woyke T."/>
            <person name="Wu D."/>
            <person name="Gronow S."/>
            <person name="Klenk H.-P."/>
            <person name="Eisen J.A."/>
        </authorList>
    </citation>
    <scope>NUCLEOTIDE SEQUENCE</scope>
    <source>
        <strain evidence="3">Eklund 17B</strain>
    </source>
</reference>
<dbReference type="SFLD" id="SFLDG01136">
    <property type="entry name" value="C1.6:_Phosphoserine_Phosphatas"/>
    <property type="match status" value="1"/>
</dbReference>
<dbReference type="InterPro" id="IPR010023">
    <property type="entry name" value="KdsC_fam"/>
</dbReference>
<gene>
    <name evidence="3" type="ordered locus">CLL_A2335</name>
</gene>
<dbReference type="Gene3D" id="3.40.50.1000">
    <property type="entry name" value="HAD superfamily/HAD-like"/>
    <property type="match status" value="1"/>
</dbReference>
<dbReference type="PROSITE" id="PS51464">
    <property type="entry name" value="SIS"/>
    <property type="match status" value="1"/>
</dbReference>
<evidence type="ECO:0000256" key="1">
    <source>
        <dbReference type="ARBA" id="ARBA00005893"/>
    </source>
</evidence>
<evidence type="ECO:0000259" key="2">
    <source>
        <dbReference type="PROSITE" id="PS51464"/>
    </source>
</evidence>
<dbReference type="PANTHER" id="PTHR30390">
    <property type="entry name" value="SEDOHEPTULOSE 7-PHOSPHATE ISOMERASE / DNAA INITIATOR-ASSOCIATING FACTOR FOR REPLICATION INITIATION"/>
    <property type="match status" value="1"/>
</dbReference>
<dbReference type="CDD" id="cd05006">
    <property type="entry name" value="SIS_GmhA"/>
    <property type="match status" value="1"/>
</dbReference>